<keyword evidence="11" id="KW-1185">Reference proteome</keyword>
<proteinExistence type="predicted"/>
<feature type="coiled-coil region" evidence="8">
    <location>
        <begin position="229"/>
        <end position="256"/>
    </location>
</feature>
<evidence type="ECO:0000256" key="1">
    <source>
        <dbReference type="ARBA" id="ARBA00022574"/>
    </source>
</evidence>
<evidence type="ECO:0000256" key="8">
    <source>
        <dbReference type="SAM" id="Coils"/>
    </source>
</evidence>
<dbReference type="AlphaFoldDB" id="A0A9N8YWT2"/>
<dbReference type="SUPFAM" id="SSF50978">
    <property type="entry name" value="WD40 repeat-like"/>
    <property type="match status" value="1"/>
</dbReference>
<evidence type="ECO:0000256" key="7">
    <source>
        <dbReference type="PROSITE-ProRule" id="PRU00221"/>
    </source>
</evidence>
<keyword evidence="4 6" id="KW-0863">Zinc-finger</keyword>
<feature type="repeat" description="WD" evidence="7">
    <location>
        <begin position="524"/>
        <end position="566"/>
    </location>
</feature>
<dbReference type="PROSITE" id="PS50082">
    <property type="entry name" value="WD_REPEATS_2"/>
    <property type="match status" value="3"/>
</dbReference>
<evidence type="ECO:0000313" key="11">
    <source>
        <dbReference type="Proteomes" id="UP000789759"/>
    </source>
</evidence>
<comment type="caution">
    <text evidence="10">The sequence shown here is derived from an EMBL/GenBank/DDBJ whole genome shotgun (WGS) entry which is preliminary data.</text>
</comment>
<evidence type="ECO:0000256" key="2">
    <source>
        <dbReference type="ARBA" id="ARBA00022723"/>
    </source>
</evidence>
<dbReference type="Pfam" id="PF13923">
    <property type="entry name" value="zf-C3HC4_2"/>
    <property type="match status" value="1"/>
</dbReference>
<feature type="repeat" description="WD" evidence="7">
    <location>
        <begin position="610"/>
        <end position="650"/>
    </location>
</feature>
<dbReference type="PROSITE" id="PS00678">
    <property type="entry name" value="WD_REPEATS_1"/>
    <property type="match status" value="2"/>
</dbReference>
<keyword evidence="1 7" id="KW-0853">WD repeat</keyword>
<dbReference type="SUPFAM" id="SSF57850">
    <property type="entry name" value="RING/U-box"/>
    <property type="match status" value="1"/>
</dbReference>
<reference evidence="10" key="1">
    <citation type="submission" date="2021-06" db="EMBL/GenBank/DDBJ databases">
        <authorList>
            <person name="Kallberg Y."/>
            <person name="Tangrot J."/>
            <person name="Rosling A."/>
        </authorList>
    </citation>
    <scope>NUCLEOTIDE SEQUENCE</scope>
    <source>
        <strain evidence="10">FL966</strain>
    </source>
</reference>
<dbReference type="OrthoDB" id="273771at2759"/>
<dbReference type="PANTHER" id="PTHR44080:SF1">
    <property type="entry name" value="E3 UBIQUITIN-PROTEIN LIGASE COP1"/>
    <property type="match status" value="1"/>
</dbReference>
<dbReference type="PROSITE" id="PS50294">
    <property type="entry name" value="WD_REPEATS_REGION"/>
    <property type="match status" value="1"/>
</dbReference>
<dbReference type="InterPro" id="IPR001841">
    <property type="entry name" value="Znf_RING"/>
</dbReference>
<dbReference type="PRINTS" id="PR00320">
    <property type="entry name" value="GPROTEINBRPT"/>
</dbReference>
<evidence type="ECO:0000259" key="9">
    <source>
        <dbReference type="PROSITE" id="PS50089"/>
    </source>
</evidence>
<dbReference type="Gene3D" id="2.130.10.10">
    <property type="entry name" value="YVTN repeat-like/Quinoprotein amine dehydrogenase"/>
    <property type="match status" value="1"/>
</dbReference>
<dbReference type="PANTHER" id="PTHR44080">
    <property type="entry name" value="E3 UBIQUITIN-PROTEIN LIGASE COP1"/>
    <property type="match status" value="1"/>
</dbReference>
<sequence>MTFRSQVEYLEGSESRTDFFERTIISLEQRTQAAVQVYVKTEPEEMDIEQFNGSFNLMSSNVNLEHRKSSTMISRSPTVIMEPQNSASNNDFSKLAQDADFSCPICLDIIKEAFVGRCGHSFCYLCIVGHLDIRSDCPMCGSHLTKDQIYPNFSLNKILEKSPTIIANKESSSPSSPARQLKEQILNDDLTVEDIDTMVVTLLAKKKRFETLDREDELDILYDFLSRMKTRKQDQLSQISKEIECLNDDLAATQHDMDCFTQHQKSSRIEGQISEEFNNNHSQTASSSNDKESDFVDCILQPKEQHQTTKKRKHTEVDSSFTANISNLRRSETSLSLQTFEDTHDLRLQNKKQRMLKHIEDLEQCYFSSRLKTSISHKSLSNFTSTLSAFTRYSNFRLINVLRYGDIFNTSSIVSTIEFDRDDEYFATAGVTKKIKIFEFGNIERSCYNDALGGHSSSSIRDSTSGSRKVMDSFLHYPIREMTSNSKISCLSWNNYIKSHIASADYDGIVSLWDVLTGNLIMTFDEHEKRAWSVDFGKMDPTKLASGSDDAKVKIWSTTQKNSICTLESQANVCCVKFNPESPHQVAFGSADHHIHYYDLRYNRQPIFIYRGHRKAVSYVKFIARNELISASTDSTLKLWDIESQICARTYTGHTNEKNFVGLSVSSDWIGCGSEDNCIYAYYKTLCRPAIKYKFGNINAVTGEETFDTDPSLFVSSVCWKKSSSTLLAANSQGTIKVLELE</sequence>
<dbReference type="CDD" id="cd16504">
    <property type="entry name" value="RING-HC_COP1"/>
    <property type="match status" value="1"/>
</dbReference>
<dbReference type="Pfam" id="PF00400">
    <property type="entry name" value="WD40"/>
    <property type="match status" value="5"/>
</dbReference>
<keyword evidence="2" id="KW-0479">Metal-binding</keyword>
<dbReference type="InterPro" id="IPR020472">
    <property type="entry name" value="WD40_PAC1"/>
</dbReference>
<dbReference type="SMART" id="SM00320">
    <property type="entry name" value="WD40"/>
    <property type="match status" value="7"/>
</dbReference>
<dbReference type="InterPro" id="IPR015943">
    <property type="entry name" value="WD40/YVTN_repeat-like_dom_sf"/>
</dbReference>
<protein>
    <submittedName>
        <fullName evidence="10">22147_t:CDS:1</fullName>
    </submittedName>
</protein>
<dbReference type="GO" id="GO:0061630">
    <property type="term" value="F:ubiquitin protein ligase activity"/>
    <property type="evidence" value="ECO:0007669"/>
    <property type="project" value="InterPro"/>
</dbReference>
<dbReference type="Proteomes" id="UP000789759">
    <property type="component" value="Unassembled WGS sequence"/>
</dbReference>
<dbReference type="InterPro" id="IPR036322">
    <property type="entry name" value="WD40_repeat_dom_sf"/>
</dbReference>
<dbReference type="InterPro" id="IPR001680">
    <property type="entry name" value="WD40_rpt"/>
</dbReference>
<accession>A0A9N8YWT2</accession>
<evidence type="ECO:0000256" key="4">
    <source>
        <dbReference type="ARBA" id="ARBA00022771"/>
    </source>
</evidence>
<evidence type="ECO:0000256" key="6">
    <source>
        <dbReference type="PROSITE-ProRule" id="PRU00175"/>
    </source>
</evidence>
<feature type="repeat" description="WD" evidence="7">
    <location>
        <begin position="481"/>
        <end position="523"/>
    </location>
</feature>
<dbReference type="PROSITE" id="PS50089">
    <property type="entry name" value="ZF_RING_2"/>
    <property type="match status" value="1"/>
</dbReference>
<evidence type="ECO:0000313" key="10">
    <source>
        <dbReference type="EMBL" id="CAG8460953.1"/>
    </source>
</evidence>
<keyword evidence="8" id="KW-0175">Coiled coil</keyword>
<feature type="domain" description="RING-type" evidence="9">
    <location>
        <begin position="103"/>
        <end position="140"/>
    </location>
</feature>
<dbReference type="InterPro" id="IPR019775">
    <property type="entry name" value="WD40_repeat_CS"/>
</dbReference>
<dbReference type="EMBL" id="CAJVQA010000184">
    <property type="protein sequence ID" value="CAG8460953.1"/>
    <property type="molecule type" value="Genomic_DNA"/>
</dbReference>
<dbReference type="Gene3D" id="3.30.40.10">
    <property type="entry name" value="Zinc/RING finger domain, C3HC4 (zinc finger)"/>
    <property type="match status" value="1"/>
</dbReference>
<keyword evidence="3" id="KW-0677">Repeat</keyword>
<dbReference type="GO" id="GO:0043161">
    <property type="term" value="P:proteasome-mediated ubiquitin-dependent protein catabolic process"/>
    <property type="evidence" value="ECO:0007669"/>
    <property type="project" value="TreeGrafter"/>
</dbReference>
<gene>
    <name evidence="10" type="ORF">CPELLU_LOCUS623</name>
</gene>
<dbReference type="InterPro" id="IPR017907">
    <property type="entry name" value="Znf_RING_CS"/>
</dbReference>
<dbReference type="InterPro" id="IPR042755">
    <property type="entry name" value="COP1"/>
</dbReference>
<evidence type="ECO:0000256" key="5">
    <source>
        <dbReference type="ARBA" id="ARBA00022833"/>
    </source>
</evidence>
<dbReference type="InterPro" id="IPR013083">
    <property type="entry name" value="Znf_RING/FYVE/PHD"/>
</dbReference>
<name>A0A9N8YWT2_9GLOM</name>
<dbReference type="GO" id="GO:0008270">
    <property type="term" value="F:zinc ion binding"/>
    <property type="evidence" value="ECO:0007669"/>
    <property type="project" value="UniProtKB-KW"/>
</dbReference>
<keyword evidence="5" id="KW-0862">Zinc</keyword>
<evidence type="ECO:0000256" key="3">
    <source>
        <dbReference type="ARBA" id="ARBA00022737"/>
    </source>
</evidence>
<organism evidence="10 11">
    <name type="scientific">Cetraspora pellucida</name>
    <dbReference type="NCBI Taxonomy" id="1433469"/>
    <lineage>
        <taxon>Eukaryota</taxon>
        <taxon>Fungi</taxon>
        <taxon>Fungi incertae sedis</taxon>
        <taxon>Mucoromycota</taxon>
        <taxon>Glomeromycotina</taxon>
        <taxon>Glomeromycetes</taxon>
        <taxon>Diversisporales</taxon>
        <taxon>Gigasporaceae</taxon>
        <taxon>Cetraspora</taxon>
    </lineage>
</organism>
<dbReference type="PROSITE" id="PS00518">
    <property type="entry name" value="ZF_RING_1"/>
    <property type="match status" value="1"/>
</dbReference>
<dbReference type="SMART" id="SM00184">
    <property type="entry name" value="RING"/>
    <property type="match status" value="1"/>
</dbReference>